<dbReference type="Gene3D" id="1.25.40.10">
    <property type="entry name" value="Tetratricopeptide repeat domain"/>
    <property type="match status" value="2"/>
</dbReference>
<proteinExistence type="predicted"/>
<dbReference type="InterPro" id="IPR002182">
    <property type="entry name" value="NB-ARC"/>
</dbReference>
<name>A0A2W4YM42_9CYAN</name>
<evidence type="ECO:0000259" key="4">
    <source>
        <dbReference type="Pfam" id="PF00656"/>
    </source>
</evidence>
<dbReference type="InterPro" id="IPR027417">
    <property type="entry name" value="P-loop_NTPase"/>
</dbReference>
<dbReference type="InterPro" id="IPR041452">
    <property type="entry name" value="APAF1_C"/>
</dbReference>
<evidence type="ECO:0000259" key="5">
    <source>
        <dbReference type="Pfam" id="PF00931"/>
    </source>
</evidence>
<dbReference type="Proteomes" id="UP000249794">
    <property type="component" value="Unassembled WGS sequence"/>
</dbReference>
<evidence type="ECO:0000313" key="7">
    <source>
        <dbReference type="EMBL" id="PZO47485.1"/>
    </source>
</evidence>
<dbReference type="Gene3D" id="1.25.40.370">
    <property type="match status" value="1"/>
</dbReference>
<keyword evidence="3" id="KW-0677">Repeat</keyword>
<protein>
    <submittedName>
        <fullName evidence="7">Uncharacterized protein</fullName>
    </submittedName>
</protein>
<sequence>MARYALVVGISEYKSRHLANLSKPEQDADAIASLLDKYGQFDTKPTVLKGEVTRAQLVEALQTFLEKQAVNSDAFIYFTGHGIGVRDDPFEEQGHGCLATSDTEVTVESKQVTSQTKAIPFTGLNGLIQKANLSSLVMMIDACHSGDFVGKAAYEQSFTAFNSKSDCLLISACRGFEEALAKKSEDHSLFTSAVLEALVPENADRAGAITSGRLADALKLTLKGSPQKPEAYGKGLGLKIIEFPPEERVSAAAVSPGNGSAVPLSRLPTVPLQMPPLPDHFVERPEQQERVKADLLCEGTKAGTLVVSAIYGLGGIGKSVLATKLARDLDVQGHFSNGILWATLGQNPDILPLLSGWIQALGDNDYKPTATESASNHLRTLLYDKRVLLVVDDVWNPEHLEPFRVGGEGSCVLVTTREARISGAHRYEIGVMSPAQSLELMTQKLSEPLSEIATRQALSFAERVGYLPLALELAASQIEDGVPWQELLADFKEEFARLERLDVYGQTEMPDDEKRRKYSLVACFNLSLKRLSQEQLRQFAWLGVVPEDVGLTQEMAETLWQVPRRQAGSILSTFRAKSLVLQGAKQADERPSYRMHDLMHDLAQRLLMSSPQPLIEGELPGLGLTNKAEAHSQLLERYREKTHKGQWHTLKDDGYIYASLTWHMEQAKQPEAIHQLLRVSNEEGRNGWYEACDAIGKPVGFVNDMGRAWTQAANNYEQTPSQTVVRLFRYALMRASLNSLASNVPAQLVGALVEKGIWQPAQGLAYAQQAQDPWQRAECIAAIVLYMPKALLPEVLKIISQIKDAVYRSYVLSKVAEQFPEVWPEVLSAIQQIQDRYGHHRQQTQGFSHRGLALRRIVQKLPAQYLGHALGIVRQIQDESDRAMALIALAEHLPELWPETLSVTREIEDESDRASALRGLAKHLPAELLPEALSVTREIEDESSRASALSQLAQRLPAELWPEALSVTREIKDESSRASALSQLAQYLPDLWPEALSMTREIKDERYRADALRELAKHLPELWPEALSMTREIKDESSRASALSELAKHLPELWPEALSMTR</sequence>
<dbReference type="Pfam" id="PF17908">
    <property type="entry name" value="APAF1_C"/>
    <property type="match status" value="1"/>
</dbReference>
<dbReference type="GO" id="GO:0005829">
    <property type="term" value="C:cytosol"/>
    <property type="evidence" value="ECO:0007669"/>
    <property type="project" value="UniProtKB-ARBA"/>
</dbReference>
<keyword evidence="1" id="KW-0853">WD repeat</keyword>
<dbReference type="SUPFAM" id="SSF52129">
    <property type="entry name" value="Caspase-like"/>
    <property type="match status" value="1"/>
</dbReference>
<evidence type="ECO:0000256" key="2">
    <source>
        <dbReference type="ARBA" id="ARBA00022703"/>
    </source>
</evidence>
<gene>
    <name evidence="7" type="ORF">DCF15_18965</name>
</gene>
<evidence type="ECO:0000259" key="6">
    <source>
        <dbReference type="Pfam" id="PF17908"/>
    </source>
</evidence>
<dbReference type="Gene3D" id="1.10.10.10">
    <property type="entry name" value="Winged helix-like DNA-binding domain superfamily/Winged helix DNA-binding domain"/>
    <property type="match status" value="1"/>
</dbReference>
<evidence type="ECO:0000256" key="3">
    <source>
        <dbReference type="ARBA" id="ARBA00022737"/>
    </source>
</evidence>
<feature type="non-terminal residue" evidence="7">
    <location>
        <position position="1062"/>
    </location>
</feature>
<reference evidence="7 8" key="2">
    <citation type="submission" date="2018-06" db="EMBL/GenBank/DDBJ databases">
        <title>Metagenomic assembly of (sub)arctic Cyanobacteria and their associated microbiome from non-axenic cultures.</title>
        <authorList>
            <person name="Baurain D."/>
        </authorList>
    </citation>
    <scope>NUCLEOTIDE SEQUENCE [LARGE SCALE GENOMIC DNA]</scope>
    <source>
        <strain evidence="7">ULC027bin1</strain>
    </source>
</reference>
<dbReference type="AlphaFoldDB" id="A0A2W4YM42"/>
<feature type="domain" description="NB-ARC" evidence="5">
    <location>
        <begin position="289"/>
        <end position="441"/>
    </location>
</feature>
<dbReference type="Pfam" id="PF00656">
    <property type="entry name" value="Peptidase_C14"/>
    <property type="match status" value="1"/>
</dbReference>
<dbReference type="InterPro" id="IPR016024">
    <property type="entry name" value="ARM-type_fold"/>
</dbReference>
<reference evidence="8" key="1">
    <citation type="submission" date="2018-04" db="EMBL/GenBank/DDBJ databases">
        <authorList>
            <person name="Cornet L."/>
        </authorList>
    </citation>
    <scope>NUCLEOTIDE SEQUENCE [LARGE SCALE GENOMIC DNA]</scope>
</reference>
<dbReference type="InterPro" id="IPR011600">
    <property type="entry name" value="Pept_C14_caspase"/>
</dbReference>
<dbReference type="InterPro" id="IPR029030">
    <property type="entry name" value="Caspase-like_dom_sf"/>
</dbReference>
<dbReference type="InterPro" id="IPR036388">
    <property type="entry name" value="WH-like_DNA-bd_sf"/>
</dbReference>
<dbReference type="EMBL" id="QBMP01000272">
    <property type="protein sequence ID" value="PZO47485.1"/>
    <property type="molecule type" value="Genomic_DNA"/>
</dbReference>
<evidence type="ECO:0000313" key="8">
    <source>
        <dbReference type="Proteomes" id="UP000249794"/>
    </source>
</evidence>
<dbReference type="SUPFAM" id="SSF48371">
    <property type="entry name" value="ARM repeat"/>
    <property type="match status" value="1"/>
</dbReference>
<dbReference type="InterPro" id="IPR011990">
    <property type="entry name" value="TPR-like_helical_dom_sf"/>
</dbReference>
<dbReference type="SUPFAM" id="SSF52540">
    <property type="entry name" value="P-loop containing nucleoside triphosphate hydrolases"/>
    <property type="match status" value="1"/>
</dbReference>
<dbReference type="Gene3D" id="3.40.50.300">
    <property type="entry name" value="P-loop containing nucleotide triphosphate hydrolases"/>
    <property type="match status" value="1"/>
</dbReference>
<dbReference type="Gene3D" id="3.40.50.1460">
    <property type="match status" value="1"/>
</dbReference>
<dbReference type="PANTHER" id="PTHR22845:SF5">
    <property type="entry name" value="APOPTOTIC PROTEASE-ACTIVATING FACTOR 1"/>
    <property type="match status" value="1"/>
</dbReference>
<comment type="caution">
    <text evidence="7">The sequence shown here is derived from an EMBL/GenBank/DDBJ whole genome shotgun (WGS) entry which is preliminary data.</text>
</comment>
<feature type="domain" description="Peptidase C14 caspase" evidence="4">
    <location>
        <begin position="3"/>
        <end position="199"/>
    </location>
</feature>
<organism evidence="7 8">
    <name type="scientific">Phormidesmis priestleyi</name>
    <dbReference type="NCBI Taxonomy" id="268141"/>
    <lineage>
        <taxon>Bacteria</taxon>
        <taxon>Bacillati</taxon>
        <taxon>Cyanobacteriota</taxon>
        <taxon>Cyanophyceae</taxon>
        <taxon>Leptolyngbyales</taxon>
        <taxon>Leptolyngbyaceae</taxon>
        <taxon>Phormidesmis</taxon>
    </lineage>
</organism>
<dbReference type="PRINTS" id="PR00364">
    <property type="entry name" value="DISEASERSIST"/>
</dbReference>
<dbReference type="PANTHER" id="PTHR22845">
    <property type="entry name" value="APOPTOTIC PROTEASE-ACTIVATING FACTOR 1"/>
    <property type="match status" value="1"/>
</dbReference>
<dbReference type="Pfam" id="PF00931">
    <property type="entry name" value="NB-ARC"/>
    <property type="match status" value="1"/>
</dbReference>
<accession>A0A2W4YM42</accession>
<keyword evidence="2" id="KW-0053">Apoptosis</keyword>
<dbReference type="GO" id="GO:0006508">
    <property type="term" value="P:proteolysis"/>
    <property type="evidence" value="ECO:0007669"/>
    <property type="project" value="InterPro"/>
</dbReference>
<evidence type="ECO:0000256" key="1">
    <source>
        <dbReference type="ARBA" id="ARBA00022574"/>
    </source>
</evidence>
<dbReference type="GO" id="GO:0043531">
    <property type="term" value="F:ADP binding"/>
    <property type="evidence" value="ECO:0007669"/>
    <property type="project" value="InterPro"/>
</dbReference>
<feature type="domain" description="APAF-1 helical" evidence="6">
    <location>
        <begin position="630"/>
        <end position="677"/>
    </location>
</feature>
<dbReference type="GO" id="GO:0004197">
    <property type="term" value="F:cysteine-type endopeptidase activity"/>
    <property type="evidence" value="ECO:0007669"/>
    <property type="project" value="InterPro"/>
</dbReference>